<evidence type="ECO:0000256" key="1">
    <source>
        <dbReference type="SAM" id="Phobius"/>
    </source>
</evidence>
<dbReference type="EMBL" id="FOJG01000002">
    <property type="protein sequence ID" value="SEW51858.1"/>
    <property type="molecule type" value="Genomic_DNA"/>
</dbReference>
<accession>A0A1I0S838</accession>
<keyword evidence="1" id="KW-0812">Transmembrane</keyword>
<dbReference type="STRING" id="29529.SAMN04488122_4543"/>
<dbReference type="RefSeq" id="WP_089898310.1">
    <property type="nucleotide sequence ID" value="NZ_FOJG01000002.1"/>
</dbReference>
<evidence type="ECO:0000313" key="5">
    <source>
        <dbReference type="Proteomes" id="UP000199310"/>
    </source>
</evidence>
<dbReference type="Proteomes" id="UP000199310">
    <property type="component" value="Unassembled WGS sequence"/>
</dbReference>
<sequence>MKDNTLLSLIEKYFLDTATPQETDTLMEWYRHETNPGESLTWPGTEEPGVIRDRMLMNINKRRKRLSLYHVFLSRLKYAAAVLLLLGAGILIKFFLLPRHLPVQQIVWTTRSGQRTIFTLPDSSRVWMSPNTEIRYDDAFAEGNRVVQLSGEAFFEVAPDAKKPFLVRTGLLTTTVLGTSFNVNAYPRDTISKVTLLTGAVLVNDGQHTHTLLPLQQAVYNSSNNSLTSQSYPQAALMLQRRMGEIEYQGSHLKEVAADLEHIFNIRLTISDHIQHLVFYGRIRPDEDVDTFLEKLKVVLKIKIIRRNDDYILTSINS</sequence>
<dbReference type="Pfam" id="PF04773">
    <property type="entry name" value="FecR"/>
    <property type="match status" value="1"/>
</dbReference>
<evidence type="ECO:0000313" key="4">
    <source>
        <dbReference type="EMBL" id="SEW51858.1"/>
    </source>
</evidence>
<name>A0A1I0S838_9BACT</name>
<reference evidence="5" key="1">
    <citation type="submission" date="2016-10" db="EMBL/GenBank/DDBJ databases">
        <authorList>
            <person name="Varghese N."/>
            <person name="Submissions S."/>
        </authorList>
    </citation>
    <scope>NUCLEOTIDE SEQUENCE [LARGE SCALE GENOMIC DNA]</scope>
    <source>
        <strain evidence="5">DSM 3695</strain>
    </source>
</reference>
<dbReference type="GO" id="GO:0016989">
    <property type="term" value="F:sigma factor antagonist activity"/>
    <property type="evidence" value="ECO:0007669"/>
    <property type="project" value="TreeGrafter"/>
</dbReference>
<dbReference type="PANTHER" id="PTHR30273:SF2">
    <property type="entry name" value="PROTEIN FECR"/>
    <property type="match status" value="1"/>
</dbReference>
<protein>
    <submittedName>
        <fullName evidence="4">Ferric-dicitrate binding protein FerR, regulates iron transport through sigma-19</fullName>
    </submittedName>
</protein>
<dbReference type="Gene3D" id="2.60.120.1440">
    <property type="match status" value="1"/>
</dbReference>
<keyword evidence="5" id="KW-1185">Reference proteome</keyword>
<evidence type="ECO:0000259" key="2">
    <source>
        <dbReference type="Pfam" id="PF04773"/>
    </source>
</evidence>
<dbReference type="InterPro" id="IPR012373">
    <property type="entry name" value="Ferrdict_sens_TM"/>
</dbReference>
<organism evidence="4 5">
    <name type="scientific">Chitinophaga arvensicola</name>
    <dbReference type="NCBI Taxonomy" id="29529"/>
    <lineage>
        <taxon>Bacteria</taxon>
        <taxon>Pseudomonadati</taxon>
        <taxon>Bacteroidota</taxon>
        <taxon>Chitinophagia</taxon>
        <taxon>Chitinophagales</taxon>
        <taxon>Chitinophagaceae</taxon>
        <taxon>Chitinophaga</taxon>
    </lineage>
</organism>
<evidence type="ECO:0000259" key="3">
    <source>
        <dbReference type="Pfam" id="PF16344"/>
    </source>
</evidence>
<dbReference type="Pfam" id="PF16344">
    <property type="entry name" value="FecR_C"/>
    <property type="match status" value="1"/>
</dbReference>
<dbReference type="PIRSF" id="PIRSF018266">
    <property type="entry name" value="FecR"/>
    <property type="match status" value="1"/>
</dbReference>
<keyword evidence="1" id="KW-1133">Transmembrane helix</keyword>
<dbReference type="Gene3D" id="3.55.50.30">
    <property type="match status" value="1"/>
</dbReference>
<dbReference type="OrthoDB" id="645173at2"/>
<dbReference type="InterPro" id="IPR032508">
    <property type="entry name" value="FecR_C"/>
</dbReference>
<dbReference type="PANTHER" id="PTHR30273">
    <property type="entry name" value="PERIPLASMIC SIGNAL SENSOR AND SIGMA FACTOR ACTIVATOR FECR-RELATED"/>
    <property type="match status" value="1"/>
</dbReference>
<dbReference type="InterPro" id="IPR006860">
    <property type="entry name" value="FecR"/>
</dbReference>
<dbReference type="AlphaFoldDB" id="A0A1I0S838"/>
<keyword evidence="1" id="KW-0472">Membrane</keyword>
<proteinExistence type="predicted"/>
<feature type="transmembrane region" description="Helical" evidence="1">
    <location>
        <begin position="78"/>
        <end position="96"/>
    </location>
</feature>
<feature type="domain" description="Protein FecR C-terminal" evidence="3">
    <location>
        <begin position="248"/>
        <end position="312"/>
    </location>
</feature>
<feature type="domain" description="FecR protein" evidence="2">
    <location>
        <begin position="108"/>
        <end position="201"/>
    </location>
</feature>
<gene>
    <name evidence="4" type="ORF">SAMN04488122_4543</name>
</gene>